<accession>B9SFQ0</accession>
<name>B9SFQ0_RICCO</name>
<dbReference type="AlphaFoldDB" id="B9SFQ0"/>
<keyword evidence="2" id="KW-1185">Reference proteome</keyword>
<evidence type="ECO:0000313" key="2">
    <source>
        <dbReference type="Proteomes" id="UP000008311"/>
    </source>
</evidence>
<gene>
    <name evidence="1" type="ORF">RCOM_1223680</name>
</gene>
<organism evidence="1 2">
    <name type="scientific">Ricinus communis</name>
    <name type="common">Castor bean</name>
    <dbReference type="NCBI Taxonomy" id="3988"/>
    <lineage>
        <taxon>Eukaryota</taxon>
        <taxon>Viridiplantae</taxon>
        <taxon>Streptophyta</taxon>
        <taxon>Embryophyta</taxon>
        <taxon>Tracheophyta</taxon>
        <taxon>Spermatophyta</taxon>
        <taxon>Magnoliopsida</taxon>
        <taxon>eudicotyledons</taxon>
        <taxon>Gunneridae</taxon>
        <taxon>Pentapetalae</taxon>
        <taxon>rosids</taxon>
        <taxon>fabids</taxon>
        <taxon>Malpighiales</taxon>
        <taxon>Euphorbiaceae</taxon>
        <taxon>Acalyphoideae</taxon>
        <taxon>Acalypheae</taxon>
        <taxon>Ricinus</taxon>
    </lineage>
</organism>
<dbReference type="InParanoid" id="B9SFQ0"/>
<dbReference type="Proteomes" id="UP000008311">
    <property type="component" value="Unassembled WGS sequence"/>
</dbReference>
<sequence>MADQKARVPGVLCDFLDYNTPWLAQLVTHQAFQQHDELPPRVRGYVADVGFSQEMTVTPLDYTALIGLRCDDDPSVFEYRFRQSMSGLADLLGFILTVKRQMKVVLTHCTLIGLGELTLMSNH</sequence>
<evidence type="ECO:0000313" key="1">
    <source>
        <dbReference type="EMBL" id="EEF37539.1"/>
    </source>
</evidence>
<proteinExistence type="predicted"/>
<reference evidence="2" key="1">
    <citation type="journal article" date="2010" name="Nat. Biotechnol.">
        <title>Draft genome sequence of the oilseed species Ricinus communis.</title>
        <authorList>
            <person name="Chan A.P."/>
            <person name="Crabtree J."/>
            <person name="Zhao Q."/>
            <person name="Lorenzi H."/>
            <person name="Orvis J."/>
            <person name="Puiu D."/>
            <person name="Melake-Berhan A."/>
            <person name="Jones K.M."/>
            <person name="Redman J."/>
            <person name="Chen G."/>
            <person name="Cahoon E.B."/>
            <person name="Gedil M."/>
            <person name="Stanke M."/>
            <person name="Haas B.J."/>
            <person name="Wortman J.R."/>
            <person name="Fraser-Liggett C.M."/>
            <person name="Ravel J."/>
            <person name="Rabinowicz P.D."/>
        </authorList>
    </citation>
    <scope>NUCLEOTIDE SEQUENCE [LARGE SCALE GENOMIC DNA]</scope>
    <source>
        <strain evidence="2">cv. Hale</strain>
    </source>
</reference>
<dbReference type="EMBL" id="EQ973946">
    <property type="protein sequence ID" value="EEF37539.1"/>
    <property type="molecule type" value="Genomic_DNA"/>
</dbReference>
<protein>
    <submittedName>
        <fullName evidence="1">Uncharacterized protein</fullName>
    </submittedName>
</protein>